<dbReference type="Gene3D" id="1.10.225.10">
    <property type="entry name" value="Saposin-like"/>
    <property type="match status" value="1"/>
</dbReference>
<comment type="catalytic activity">
    <reaction evidence="14">
        <text>a 3-(acyloxy)acyl derivative of bacterial toxin + H2O = a 3-hydroxyacyl derivative of bacterial toxin + a fatty acid + H(+)</text>
        <dbReference type="Rhea" id="RHEA:12032"/>
        <dbReference type="ChEBI" id="CHEBI:15377"/>
        <dbReference type="ChEBI" id="CHEBI:15378"/>
        <dbReference type="ChEBI" id="CHEBI:28868"/>
        <dbReference type="ChEBI" id="CHEBI:136853"/>
        <dbReference type="ChEBI" id="CHEBI:140675"/>
        <dbReference type="EC" id="3.1.1.77"/>
    </reaction>
</comment>
<dbReference type="GO" id="GO:0005509">
    <property type="term" value="F:calcium ion binding"/>
    <property type="evidence" value="ECO:0007669"/>
    <property type="project" value="UniProtKB-ARBA"/>
</dbReference>
<sequence>MRSVITLLKGYIFCQVVTQVDSSEMKSPCRILKVAPVFLLLLLRFLASPASDDQFNMGHSNGHRCLGCVLVMSVITQLAQVHNSTVEASMERLCSYLPGKLFLKTTCYLLVHLFGSDIIKLLDADMNADMVCHTLEFCKQDSGRPQCHLYPLPKEAWKLRQEKAKHTVKKSENMKYLKGGSDICSLPFLAKICQKIKLSIQTSMPFKDVDSDKYSVFPTLRGYHWRGRDCNDSDKTVYPGRRPDNWDAHRDSNCNGIWGIDPKDGIPYEKKFCEGSQPRGIILLGDSAGAHFHIPPEWLIASQMSLVSNLGSNHSGCAALCFRFPLLSFNVVPAPNRCRFASSAKSAMKGKSTAISALGKGKLRVSLPHLSSLSPTAARNPEDGSGTERLKTKGKPHVRHLQDNEGVANQWYWEVFDLKAKQIGFVSGSPEVLTTSFLQKPELSVHKQKRSSKPSITTAQMAEEKNSFSDLPTALTDELDWPQLSSATGFLNSTSGIEEKSIYLRLRKRNRCNHRDYQNISRNGASSRNLRKFIESLSRNQMLDYPAIVIYAMIGNDVCNGRADPVQAMTTPEQLYSNIMQTLKHLDSHLPKGSHMVLYGLPNGTFLWENLHDRYHPLGQLNKDVTYAQVFSFLSCLQVNPCHGWMSSNKTLRTLTSERAQQLSNTLKTIAAREKFTNFDLFYMDFAFEEITEEWQKRGGQPWQLIEPVDGFHPNEFGDCAEQFRETRCLYNPLRACWQPGKKGIWCQRDLVSQELVGWIWHGGICLQNWDQTQKSTPLTEEWQKRGGQPWQLIEPVDGFHPNEVASLLLTDIFWKKMQRQWPQVLGKENPFNSQIDQVFGDQGGH</sequence>
<dbReference type="Pfam" id="PF20825">
    <property type="entry name" value="Saposin"/>
    <property type="match status" value="1"/>
</dbReference>
<dbReference type="SMART" id="SM00741">
    <property type="entry name" value="SapB"/>
    <property type="match status" value="1"/>
</dbReference>
<evidence type="ECO:0000256" key="4">
    <source>
        <dbReference type="ARBA" id="ARBA00022525"/>
    </source>
</evidence>
<organism evidence="21 22">
    <name type="scientific">Heterocephalus glaber</name>
    <name type="common">Naked mole rat</name>
    <dbReference type="NCBI Taxonomy" id="10181"/>
    <lineage>
        <taxon>Eukaryota</taxon>
        <taxon>Metazoa</taxon>
        <taxon>Chordata</taxon>
        <taxon>Craniata</taxon>
        <taxon>Vertebrata</taxon>
        <taxon>Euteleostomi</taxon>
        <taxon>Mammalia</taxon>
        <taxon>Eutheria</taxon>
        <taxon>Euarchontoglires</taxon>
        <taxon>Glires</taxon>
        <taxon>Rodentia</taxon>
        <taxon>Hystricomorpha</taxon>
        <taxon>Bathyergidae</taxon>
        <taxon>Heterocephalus</taxon>
    </lineage>
</organism>
<evidence type="ECO:0000256" key="13">
    <source>
        <dbReference type="ARBA" id="ARBA00023329"/>
    </source>
</evidence>
<dbReference type="InterPro" id="IPR039676">
    <property type="entry name" value="AOAH"/>
</dbReference>
<dbReference type="InterPro" id="IPR036514">
    <property type="entry name" value="SGNH_hydro_sf"/>
</dbReference>
<keyword evidence="7 21" id="KW-0378">Hydrolase</keyword>
<evidence type="ECO:0000256" key="1">
    <source>
        <dbReference type="ARBA" id="ARBA00001913"/>
    </source>
</evidence>
<keyword evidence="13" id="KW-0968">Cytoplasmic vesicle</keyword>
<name>G5BAY3_HETGA</name>
<comment type="cofactor">
    <cofactor evidence="1">
        <name>Ca(2+)</name>
        <dbReference type="ChEBI" id="CHEBI:29108"/>
    </cofactor>
</comment>
<dbReference type="InterPro" id="IPR048593">
    <property type="entry name" value="AOAH_Saposin_N"/>
</dbReference>
<keyword evidence="9" id="KW-0443">Lipid metabolism</keyword>
<evidence type="ECO:0000256" key="10">
    <source>
        <dbReference type="ARBA" id="ARBA00023145"/>
    </source>
</evidence>
<evidence type="ECO:0000256" key="8">
    <source>
        <dbReference type="ARBA" id="ARBA00022837"/>
    </source>
</evidence>
<evidence type="ECO:0000256" key="2">
    <source>
        <dbReference type="ARBA" id="ARBA00004541"/>
    </source>
</evidence>
<dbReference type="GO" id="GO:0005576">
    <property type="term" value="C:extracellular region"/>
    <property type="evidence" value="ECO:0007669"/>
    <property type="project" value="UniProtKB-SubCell"/>
</dbReference>
<dbReference type="SUPFAM" id="SSF52266">
    <property type="entry name" value="SGNH hydrolase"/>
    <property type="match status" value="1"/>
</dbReference>
<evidence type="ECO:0000256" key="12">
    <source>
        <dbReference type="ARBA" id="ARBA00023180"/>
    </source>
</evidence>
<dbReference type="InParanoid" id="G5BAY3"/>
<dbReference type="InterPro" id="IPR008139">
    <property type="entry name" value="SaposinB_dom"/>
</dbReference>
<dbReference type="PROSITE" id="PS50015">
    <property type="entry name" value="SAP_B"/>
    <property type="match status" value="1"/>
</dbReference>
<dbReference type="EC" id="3.1.1.77" evidence="16"/>
<dbReference type="SUPFAM" id="SSF47862">
    <property type="entry name" value="Saposin"/>
    <property type="match status" value="1"/>
</dbReference>
<dbReference type="GO" id="GO:0050528">
    <property type="term" value="F:acyloxyacyl hydrolase activity"/>
    <property type="evidence" value="ECO:0007669"/>
    <property type="project" value="UniProtKB-EC"/>
</dbReference>
<dbReference type="PANTHER" id="PTHR15010:SF0">
    <property type="entry name" value="ACYLOXYACYL HYDROLASE"/>
    <property type="match status" value="1"/>
</dbReference>
<reference evidence="21 22" key="1">
    <citation type="journal article" date="2011" name="Nature">
        <title>Genome sequencing reveals insights into physiology and longevity of the naked mole rat.</title>
        <authorList>
            <person name="Kim E.B."/>
            <person name="Fang X."/>
            <person name="Fushan A.A."/>
            <person name="Huang Z."/>
            <person name="Lobanov A.V."/>
            <person name="Han L."/>
            <person name="Marino S.M."/>
            <person name="Sun X."/>
            <person name="Turanov A.A."/>
            <person name="Yang P."/>
            <person name="Yim S.H."/>
            <person name="Zhao X."/>
            <person name="Kasaikina M.V."/>
            <person name="Stoletzki N."/>
            <person name="Peng C."/>
            <person name="Polak P."/>
            <person name="Xiong Z."/>
            <person name="Kiezun A."/>
            <person name="Zhu Y."/>
            <person name="Chen Y."/>
            <person name="Kryukov G.V."/>
            <person name="Zhang Q."/>
            <person name="Peshkin L."/>
            <person name="Yang L."/>
            <person name="Bronson R.T."/>
            <person name="Buffenstein R."/>
            <person name="Wang B."/>
            <person name="Han C."/>
            <person name="Li Q."/>
            <person name="Chen L."/>
            <person name="Zhao W."/>
            <person name="Sunyaev S.R."/>
            <person name="Park T.J."/>
            <person name="Zhang G."/>
            <person name="Wang J."/>
            <person name="Gladyshev V.N."/>
        </authorList>
    </citation>
    <scope>NUCLEOTIDE SEQUENCE [LARGE SCALE GENOMIC DNA]</scope>
</reference>
<dbReference type="Proteomes" id="UP000006813">
    <property type="component" value="Unassembled WGS sequence"/>
</dbReference>
<keyword evidence="11" id="KW-1015">Disulfide bond</keyword>
<evidence type="ECO:0000313" key="21">
    <source>
        <dbReference type="EMBL" id="EHB06444.1"/>
    </source>
</evidence>
<evidence type="ECO:0000256" key="7">
    <source>
        <dbReference type="ARBA" id="ARBA00022801"/>
    </source>
</evidence>
<dbReference type="InterPro" id="IPR001087">
    <property type="entry name" value="GDSL"/>
</dbReference>
<feature type="domain" description="Saposin B-type" evidence="20">
    <location>
        <begin position="61"/>
        <end position="142"/>
    </location>
</feature>
<evidence type="ECO:0000313" key="22">
    <source>
        <dbReference type="Proteomes" id="UP000006813"/>
    </source>
</evidence>
<feature type="signal peptide" evidence="19">
    <location>
        <begin position="1"/>
        <end position="22"/>
    </location>
</feature>
<keyword evidence="12" id="KW-0325">Glycoprotein</keyword>
<dbReference type="eggNOG" id="ENOG502QVQW">
    <property type="taxonomic scope" value="Eukaryota"/>
</dbReference>
<dbReference type="Pfam" id="PF00657">
    <property type="entry name" value="Lipase_GDSL"/>
    <property type="match status" value="1"/>
</dbReference>
<dbReference type="EMBL" id="JH169321">
    <property type="protein sequence ID" value="EHB06444.1"/>
    <property type="molecule type" value="Genomic_DNA"/>
</dbReference>
<proteinExistence type="predicted"/>
<evidence type="ECO:0000256" key="3">
    <source>
        <dbReference type="ARBA" id="ARBA00004613"/>
    </source>
</evidence>
<gene>
    <name evidence="21" type="ORF">GW7_00173</name>
</gene>
<keyword evidence="5" id="KW-0479">Metal-binding</keyword>
<dbReference type="Gene3D" id="3.40.50.1110">
    <property type="entry name" value="SGNH hydrolase"/>
    <property type="match status" value="1"/>
</dbReference>
<evidence type="ECO:0000256" key="19">
    <source>
        <dbReference type="SAM" id="SignalP"/>
    </source>
</evidence>
<evidence type="ECO:0000259" key="20">
    <source>
        <dbReference type="PROSITE" id="PS50015"/>
    </source>
</evidence>
<feature type="chain" id="PRO_5003474161" description="Acyloxyacyl hydrolase" evidence="19">
    <location>
        <begin position="23"/>
        <end position="846"/>
    </location>
</feature>
<dbReference type="GO" id="GO:0031410">
    <property type="term" value="C:cytoplasmic vesicle"/>
    <property type="evidence" value="ECO:0007669"/>
    <property type="project" value="UniProtKB-SubCell"/>
</dbReference>
<keyword evidence="10" id="KW-0865">Zymogen</keyword>
<comment type="subunit">
    <text evidence="15">Heterodimer of the large and small subunits; disulfide-linked.</text>
</comment>
<protein>
    <recommendedName>
        <fullName evidence="17">Acyloxyacyl hydrolase</fullName>
        <ecNumber evidence="16">3.1.1.77</ecNumber>
    </recommendedName>
</protein>
<evidence type="ECO:0000256" key="15">
    <source>
        <dbReference type="ARBA" id="ARBA00061991"/>
    </source>
</evidence>
<evidence type="ECO:0000256" key="16">
    <source>
        <dbReference type="ARBA" id="ARBA00067034"/>
    </source>
</evidence>
<evidence type="ECO:0000256" key="14">
    <source>
        <dbReference type="ARBA" id="ARBA00050492"/>
    </source>
</evidence>
<evidence type="ECO:0000256" key="17">
    <source>
        <dbReference type="ARBA" id="ARBA00071736"/>
    </source>
</evidence>
<evidence type="ECO:0000256" key="9">
    <source>
        <dbReference type="ARBA" id="ARBA00023098"/>
    </source>
</evidence>
<evidence type="ECO:0000256" key="6">
    <source>
        <dbReference type="ARBA" id="ARBA00022729"/>
    </source>
</evidence>
<dbReference type="FunCoup" id="G5BAY3">
    <property type="interactions" value="62"/>
</dbReference>
<keyword evidence="8" id="KW-0106">Calcium</keyword>
<evidence type="ECO:0000256" key="5">
    <source>
        <dbReference type="ARBA" id="ARBA00022723"/>
    </source>
</evidence>
<feature type="compositionally biased region" description="Basic and acidic residues" evidence="18">
    <location>
        <begin position="380"/>
        <end position="391"/>
    </location>
</feature>
<feature type="region of interest" description="Disordered" evidence="18">
    <location>
        <begin position="370"/>
        <end position="397"/>
    </location>
</feature>
<dbReference type="PANTHER" id="PTHR15010">
    <property type="entry name" value="ACYLOXYACYL HYDROLASE"/>
    <property type="match status" value="1"/>
</dbReference>
<evidence type="ECO:0000256" key="18">
    <source>
        <dbReference type="SAM" id="MobiDB-lite"/>
    </source>
</evidence>
<dbReference type="GO" id="GO:0009104">
    <property type="term" value="P:lipopolysaccharide catabolic process"/>
    <property type="evidence" value="ECO:0007669"/>
    <property type="project" value="TreeGrafter"/>
</dbReference>
<dbReference type="GO" id="GO:0050728">
    <property type="term" value="P:negative regulation of inflammatory response"/>
    <property type="evidence" value="ECO:0007669"/>
    <property type="project" value="TreeGrafter"/>
</dbReference>
<dbReference type="FunFam" id="1.10.225.10:FF:000009">
    <property type="entry name" value="Acyloxyacyl hydrolase"/>
    <property type="match status" value="1"/>
</dbReference>
<dbReference type="AlphaFoldDB" id="G5BAY3"/>
<accession>G5BAY3</accession>
<evidence type="ECO:0000256" key="11">
    <source>
        <dbReference type="ARBA" id="ARBA00023157"/>
    </source>
</evidence>
<comment type="subcellular location">
    <subcellularLocation>
        <location evidence="2">Cytoplasmic vesicle</location>
    </subcellularLocation>
    <subcellularLocation>
        <location evidence="3">Secreted</location>
    </subcellularLocation>
</comment>
<dbReference type="InterPro" id="IPR011001">
    <property type="entry name" value="Saposin-like"/>
</dbReference>
<keyword evidence="6 19" id="KW-0732">Signal</keyword>
<keyword evidence="4" id="KW-0964">Secreted</keyword>